<dbReference type="EMBL" id="JACCJB010000014">
    <property type="protein sequence ID" value="KAF6221262.1"/>
    <property type="molecule type" value="Genomic_DNA"/>
</dbReference>
<dbReference type="Gene3D" id="3.30.160.60">
    <property type="entry name" value="Classic Zinc Finger"/>
    <property type="match status" value="1"/>
</dbReference>
<feature type="region of interest" description="Disordered" evidence="1">
    <location>
        <begin position="81"/>
        <end position="149"/>
    </location>
</feature>
<reference evidence="3 4" key="1">
    <citation type="journal article" date="2020" name="Genomics">
        <title>Complete, high-quality genomes from long-read metagenomic sequencing of two wolf lichen thalli reveals enigmatic genome architecture.</title>
        <authorList>
            <person name="McKenzie S.K."/>
            <person name="Walston R.F."/>
            <person name="Allen J.L."/>
        </authorList>
    </citation>
    <scope>NUCLEOTIDE SEQUENCE [LARGE SCALE GENOMIC DNA]</scope>
    <source>
        <strain evidence="3">WasteWater1</strain>
    </source>
</reference>
<dbReference type="AlphaFoldDB" id="A0A8H6CD46"/>
<feature type="domain" description="C2H2-type" evidence="2">
    <location>
        <begin position="50"/>
        <end position="80"/>
    </location>
</feature>
<organism evidence="3 4">
    <name type="scientific">Letharia lupina</name>
    <dbReference type="NCBI Taxonomy" id="560253"/>
    <lineage>
        <taxon>Eukaryota</taxon>
        <taxon>Fungi</taxon>
        <taxon>Dikarya</taxon>
        <taxon>Ascomycota</taxon>
        <taxon>Pezizomycotina</taxon>
        <taxon>Lecanoromycetes</taxon>
        <taxon>OSLEUM clade</taxon>
        <taxon>Lecanoromycetidae</taxon>
        <taxon>Lecanorales</taxon>
        <taxon>Lecanorineae</taxon>
        <taxon>Parmeliaceae</taxon>
        <taxon>Letharia</taxon>
    </lineage>
</organism>
<gene>
    <name evidence="3" type="ORF">HO133_002117</name>
</gene>
<comment type="caution">
    <text evidence="3">The sequence shown here is derived from an EMBL/GenBank/DDBJ whole genome shotgun (WGS) entry which is preliminary data.</text>
</comment>
<accession>A0A8H6CD46</accession>
<evidence type="ECO:0000259" key="2">
    <source>
        <dbReference type="SMART" id="SM00355"/>
    </source>
</evidence>
<feature type="compositionally biased region" description="Polar residues" evidence="1">
    <location>
        <begin position="139"/>
        <end position="149"/>
    </location>
</feature>
<name>A0A8H6CD46_9LECA</name>
<dbReference type="RefSeq" id="XP_037150697.1">
    <property type="nucleotide sequence ID" value="XM_037293044.1"/>
</dbReference>
<proteinExistence type="predicted"/>
<feature type="domain" description="C2H2-type" evidence="2">
    <location>
        <begin position="14"/>
        <end position="40"/>
    </location>
</feature>
<sequence>MLFSKHLDSHLKPYRCKSNECSDTHFSSTACLLRHEREAHGMHGHGAKPFLCKFEGCERAHENHGFPRRWNLLDHMKRVHGYSGSEPSNNSDSPSPSDSSSHNSHKDPTNGQRKRRTPSPTENVVAKRAKLATSRADGQASTCSASGSGSVAMAIREQTGPHRSQQYPPEELLLRDHQVRLDSRLRNRDFSDPQALKQYHGDNAMFENLARKVYGRK</sequence>
<dbReference type="Proteomes" id="UP000593566">
    <property type="component" value="Unassembled WGS sequence"/>
</dbReference>
<dbReference type="InterPro" id="IPR013087">
    <property type="entry name" value="Znf_C2H2_type"/>
</dbReference>
<dbReference type="SMART" id="SM00355">
    <property type="entry name" value="ZnF_C2H2"/>
    <property type="match status" value="2"/>
</dbReference>
<dbReference type="GeneID" id="59330531"/>
<evidence type="ECO:0000313" key="4">
    <source>
        <dbReference type="Proteomes" id="UP000593566"/>
    </source>
</evidence>
<evidence type="ECO:0000313" key="3">
    <source>
        <dbReference type="EMBL" id="KAF6221262.1"/>
    </source>
</evidence>
<dbReference type="Pfam" id="PF26177">
    <property type="entry name" value="zf_C2H2_17_1st"/>
    <property type="match status" value="1"/>
</dbReference>
<protein>
    <recommendedName>
        <fullName evidence="2">C2H2-type domain-containing protein</fullName>
    </recommendedName>
</protein>
<feature type="compositionally biased region" description="Low complexity" evidence="1">
    <location>
        <begin position="87"/>
        <end position="102"/>
    </location>
</feature>
<dbReference type="Pfam" id="PF26176">
    <property type="entry name" value="zf_C2H2_17_2"/>
    <property type="match status" value="1"/>
</dbReference>
<keyword evidence="4" id="KW-1185">Reference proteome</keyword>
<dbReference type="InterPro" id="IPR059009">
    <property type="entry name" value="Znf_C2H2_17_1st"/>
</dbReference>
<dbReference type="InterPro" id="IPR059095">
    <property type="entry name" value="Znf_C2H2_17_2nd"/>
</dbReference>
<evidence type="ECO:0000256" key="1">
    <source>
        <dbReference type="SAM" id="MobiDB-lite"/>
    </source>
</evidence>